<gene>
    <name evidence="2" type="ORF">PTTG_11444</name>
</gene>
<dbReference type="OrthoDB" id="1694816at2759"/>
<reference evidence="2" key="2">
    <citation type="submission" date="2016-05" db="EMBL/GenBank/DDBJ databases">
        <title>Comparative analysis highlights variable genome content of wheat rusts and divergence of the mating loci.</title>
        <authorList>
            <person name="Cuomo C.A."/>
            <person name="Bakkeren G."/>
            <person name="Szabo L."/>
            <person name="Khalil H."/>
            <person name="Joly D."/>
            <person name="Goldberg J."/>
            <person name="Young S."/>
            <person name="Zeng Q."/>
            <person name="Fellers J."/>
        </authorList>
    </citation>
    <scope>NUCLEOTIDE SEQUENCE [LARGE SCALE GENOMIC DNA]</scope>
    <source>
        <strain evidence="2">1-1 BBBD Race 1</strain>
    </source>
</reference>
<protein>
    <recommendedName>
        <fullName evidence="5">OTU domain-containing protein</fullName>
    </recommendedName>
</protein>
<reference evidence="3" key="4">
    <citation type="submission" date="2025-05" db="UniProtKB">
        <authorList>
            <consortium name="EnsemblFungi"/>
        </authorList>
    </citation>
    <scope>IDENTIFICATION</scope>
    <source>
        <strain evidence="3">isolate 1-1 / race 1 (BBBD)</strain>
    </source>
</reference>
<evidence type="ECO:0008006" key="5">
    <source>
        <dbReference type="Google" id="ProtNLM"/>
    </source>
</evidence>
<dbReference type="Proteomes" id="UP000005240">
    <property type="component" value="Unassembled WGS sequence"/>
</dbReference>
<dbReference type="CDD" id="cd22744">
    <property type="entry name" value="OTU"/>
    <property type="match status" value="1"/>
</dbReference>
<feature type="region of interest" description="Disordered" evidence="1">
    <location>
        <begin position="53"/>
        <end position="259"/>
    </location>
</feature>
<evidence type="ECO:0000313" key="3">
    <source>
        <dbReference type="EnsemblFungi" id="PTTG_11444-t43_1-p1"/>
    </source>
</evidence>
<feature type="compositionally biased region" description="Basic and acidic residues" evidence="1">
    <location>
        <begin position="138"/>
        <end position="152"/>
    </location>
</feature>
<organism evidence="2">
    <name type="scientific">Puccinia triticina (isolate 1-1 / race 1 (BBBD))</name>
    <name type="common">Brown leaf rust fungus</name>
    <dbReference type="NCBI Taxonomy" id="630390"/>
    <lineage>
        <taxon>Eukaryota</taxon>
        <taxon>Fungi</taxon>
        <taxon>Dikarya</taxon>
        <taxon>Basidiomycota</taxon>
        <taxon>Pucciniomycotina</taxon>
        <taxon>Pucciniomycetes</taxon>
        <taxon>Pucciniales</taxon>
        <taxon>Pucciniaceae</taxon>
        <taxon>Puccinia</taxon>
    </lineage>
</organism>
<evidence type="ECO:0000256" key="1">
    <source>
        <dbReference type="SAM" id="MobiDB-lite"/>
    </source>
</evidence>
<feature type="compositionally biased region" description="Basic residues" evidence="1">
    <location>
        <begin position="153"/>
        <end position="162"/>
    </location>
</feature>
<evidence type="ECO:0000313" key="2">
    <source>
        <dbReference type="EMBL" id="OAV86749.1"/>
    </source>
</evidence>
<dbReference type="EMBL" id="ADAS02000839">
    <property type="protein sequence ID" value="OAV86749.1"/>
    <property type="molecule type" value="Genomic_DNA"/>
</dbReference>
<name>A0A180G2S9_PUCT1</name>
<dbReference type="Gene3D" id="3.90.70.80">
    <property type="match status" value="1"/>
</dbReference>
<proteinExistence type="predicted"/>
<evidence type="ECO:0000313" key="4">
    <source>
        <dbReference type="Proteomes" id="UP000005240"/>
    </source>
</evidence>
<dbReference type="AlphaFoldDB" id="A0A180G2S9"/>
<feature type="compositionally biased region" description="Pro residues" evidence="1">
    <location>
        <begin position="237"/>
        <end position="252"/>
    </location>
</feature>
<sequence>MHPVHKHKKDEALSTIDQIKQKLLAMTPAQLDIQLAAINRLLEGTGTVIDVKLPTEAQKTRGRPKGAPNKSKSTRREPSEFEHVEKKRKNEKTETQKTKKVKFDAAEKKKFEQKKQEDQEKKNEDQKPKRGRPPTKKSVSEVKKPVKEEPAKKRLLPARKGRSAPPKEPDSTPPPPENALYKPARPPPTKKALEKPAPPKKTQQKPAPPKMKEESSEDEEQPAPKKKWCPMRKNQLPPSPSPPPPDAPIPENEPPEDNSLIRSLPFIIQDSVSKVLDVDADGHCGFRAVAWALGRGQDDYKWILDKLIDEINNHREWYVQHQIFHNIDSFLDRLRATPGFVGR</sequence>
<feature type="compositionally biased region" description="Basic and acidic residues" evidence="1">
    <location>
        <begin position="74"/>
        <end position="85"/>
    </location>
</feature>
<feature type="compositionally biased region" description="Basic and acidic residues" evidence="1">
    <location>
        <begin position="91"/>
        <end position="128"/>
    </location>
</feature>
<keyword evidence="4" id="KW-1185">Reference proteome</keyword>
<accession>A0A180G2S9</accession>
<dbReference type="VEuPathDB" id="FungiDB:PTTG_11444"/>
<reference evidence="3 4" key="3">
    <citation type="journal article" date="2017" name="G3 (Bethesda)">
        <title>Comparative analysis highlights variable genome content of wheat rusts and divergence of the mating loci.</title>
        <authorList>
            <person name="Cuomo C.A."/>
            <person name="Bakkeren G."/>
            <person name="Khalil H.B."/>
            <person name="Panwar V."/>
            <person name="Joly D."/>
            <person name="Linning R."/>
            <person name="Sakthikumar S."/>
            <person name="Song X."/>
            <person name="Adiconis X."/>
            <person name="Fan L."/>
            <person name="Goldberg J.M."/>
            <person name="Levin J.Z."/>
            <person name="Young S."/>
            <person name="Zeng Q."/>
            <person name="Anikster Y."/>
            <person name="Bruce M."/>
            <person name="Wang M."/>
            <person name="Yin C."/>
            <person name="McCallum B."/>
            <person name="Szabo L.J."/>
            <person name="Hulbert S."/>
            <person name="Chen X."/>
            <person name="Fellers J.P."/>
        </authorList>
    </citation>
    <scope>NUCLEOTIDE SEQUENCE</scope>
    <source>
        <strain evidence="3">isolate 1-1 / race 1 (BBBD)</strain>
        <strain evidence="4">Isolate 1-1 / race 1 (BBBD)</strain>
    </source>
</reference>
<feature type="non-terminal residue" evidence="2">
    <location>
        <position position="343"/>
    </location>
</feature>
<reference evidence="2" key="1">
    <citation type="submission" date="2009-11" db="EMBL/GenBank/DDBJ databases">
        <authorList>
            <consortium name="The Broad Institute Genome Sequencing Platform"/>
            <person name="Ward D."/>
            <person name="Feldgarden M."/>
            <person name="Earl A."/>
            <person name="Young S.K."/>
            <person name="Zeng Q."/>
            <person name="Koehrsen M."/>
            <person name="Alvarado L."/>
            <person name="Berlin A."/>
            <person name="Bochicchio J."/>
            <person name="Borenstein D."/>
            <person name="Chapman S.B."/>
            <person name="Chen Z."/>
            <person name="Engels R."/>
            <person name="Freedman E."/>
            <person name="Gellesch M."/>
            <person name="Goldberg J."/>
            <person name="Griggs A."/>
            <person name="Gujja S."/>
            <person name="Heilman E."/>
            <person name="Heiman D."/>
            <person name="Hepburn T."/>
            <person name="Howarth C."/>
            <person name="Jen D."/>
            <person name="Larson L."/>
            <person name="Lewis B."/>
            <person name="Mehta T."/>
            <person name="Park D."/>
            <person name="Pearson M."/>
            <person name="Roberts A."/>
            <person name="Saif S."/>
            <person name="Shea T."/>
            <person name="Shenoy N."/>
            <person name="Sisk P."/>
            <person name="Stolte C."/>
            <person name="Sykes S."/>
            <person name="Thomson T."/>
            <person name="Walk T."/>
            <person name="White J."/>
            <person name="Yandava C."/>
            <person name="Izard J."/>
            <person name="Baranova O.V."/>
            <person name="Blanton J.M."/>
            <person name="Tanner A.C."/>
            <person name="Dewhirst F.E."/>
            <person name="Haas B."/>
            <person name="Nusbaum C."/>
            <person name="Birren B."/>
        </authorList>
    </citation>
    <scope>NUCLEOTIDE SEQUENCE [LARGE SCALE GENOMIC DNA]</scope>
    <source>
        <strain evidence="2">1-1 BBBD Race 1</strain>
    </source>
</reference>
<dbReference type="EnsemblFungi" id="PTTG_11444-t43_1">
    <property type="protein sequence ID" value="PTTG_11444-t43_1-p1"/>
    <property type="gene ID" value="PTTG_11444"/>
</dbReference>